<evidence type="ECO:0000313" key="3">
    <source>
        <dbReference type="Proteomes" id="UP001530400"/>
    </source>
</evidence>
<feature type="chain" id="PRO_5044837601" description="Secreted protein" evidence="1">
    <location>
        <begin position="28"/>
        <end position="133"/>
    </location>
</feature>
<feature type="signal peptide" evidence="1">
    <location>
        <begin position="1"/>
        <end position="27"/>
    </location>
</feature>
<dbReference type="Proteomes" id="UP001530400">
    <property type="component" value="Unassembled WGS sequence"/>
</dbReference>
<name>A0ABD3P9H9_9STRA</name>
<organism evidence="2 3">
    <name type="scientific">Cyclotella atomus</name>
    <dbReference type="NCBI Taxonomy" id="382360"/>
    <lineage>
        <taxon>Eukaryota</taxon>
        <taxon>Sar</taxon>
        <taxon>Stramenopiles</taxon>
        <taxon>Ochrophyta</taxon>
        <taxon>Bacillariophyta</taxon>
        <taxon>Coscinodiscophyceae</taxon>
        <taxon>Thalassiosirophycidae</taxon>
        <taxon>Stephanodiscales</taxon>
        <taxon>Stephanodiscaceae</taxon>
        <taxon>Cyclotella</taxon>
    </lineage>
</organism>
<keyword evidence="3" id="KW-1185">Reference proteome</keyword>
<reference evidence="2 3" key="1">
    <citation type="submission" date="2024-10" db="EMBL/GenBank/DDBJ databases">
        <title>Updated reference genomes for cyclostephanoid diatoms.</title>
        <authorList>
            <person name="Roberts W.R."/>
            <person name="Alverson A.J."/>
        </authorList>
    </citation>
    <scope>NUCLEOTIDE SEQUENCE [LARGE SCALE GENOMIC DNA]</scope>
    <source>
        <strain evidence="2 3">AJA010-31</strain>
    </source>
</reference>
<protein>
    <recommendedName>
        <fullName evidence="4">Secreted protein</fullName>
    </recommendedName>
</protein>
<gene>
    <name evidence="2" type="ORF">ACHAWO_008043</name>
</gene>
<comment type="caution">
    <text evidence="2">The sequence shown here is derived from an EMBL/GenBank/DDBJ whole genome shotgun (WGS) entry which is preliminary data.</text>
</comment>
<accession>A0ABD3P9H9</accession>
<proteinExistence type="predicted"/>
<sequence>MPARKSSLISVLLVFTALLLAMPSATALGGWQTICILFRRLNSERAAQTTHDAESIKFSSFAAKSRRRGTTTTADEAVVVQATNKNNGNHVQAVSTAASSRKVRTAFVPRTTTSCLDEDDLTCISFVGRSPFL</sequence>
<dbReference type="AlphaFoldDB" id="A0ABD3P9H9"/>
<evidence type="ECO:0000313" key="2">
    <source>
        <dbReference type="EMBL" id="KAL3784053.1"/>
    </source>
</evidence>
<keyword evidence="1" id="KW-0732">Signal</keyword>
<evidence type="ECO:0008006" key="4">
    <source>
        <dbReference type="Google" id="ProtNLM"/>
    </source>
</evidence>
<evidence type="ECO:0000256" key="1">
    <source>
        <dbReference type="SAM" id="SignalP"/>
    </source>
</evidence>
<dbReference type="EMBL" id="JALLPJ020000741">
    <property type="protein sequence ID" value="KAL3784053.1"/>
    <property type="molecule type" value="Genomic_DNA"/>
</dbReference>